<gene>
    <name evidence="1" type="ORF">FHQ09_06560</name>
</gene>
<dbReference type="Proteomes" id="UP000314223">
    <property type="component" value="Unassembled WGS sequence"/>
</dbReference>
<proteinExistence type="predicted"/>
<name>A0A5C4X5K0_9MICO</name>
<organism evidence="1 2">
    <name type="scientific">Brevibacterium sediminis</name>
    <dbReference type="NCBI Taxonomy" id="1857024"/>
    <lineage>
        <taxon>Bacteria</taxon>
        <taxon>Bacillati</taxon>
        <taxon>Actinomycetota</taxon>
        <taxon>Actinomycetes</taxon>
        <taxon>Micrococcales</taxon>
        <taxon>Brevibacteriaceae</taxon>
        <taxon>Brevibacterium</taxon>
    </lineage>
</organism>
<reference evidence="1 2" key="1">
    <citation type="submission" date="2019-06" db="EMBL/GenBank/DDBJ databases">
        <authorList>
            <person name="Mardanova A.M."/>
            <person name="Pudova D.S."/>
            <person name="Shagimardanova E.I."/>
            <person name="Gogoleva N.E."/>
            <person name="Lutfullin M.T."/>
            <person name="Hadieva G.F."/>
            <person name="Sharipova M.R."/>
        </authorList>
    </citation>
    <scope>NUCLEOTIDE SEQUENCE [LARGE SCALE GENOMIC DNA]</scope>
    <source>
        <strain evidence="1 2">MG-1</strain>
    </source>
</reference>
<dbReference type="AlphaFoldDB" id="A0A5C4X5K0"/>
<evidence type="ECO:0000313" key="2">
    <source>
        <dbReference type="Proteomes" id="UP000314223"/>
    </source>
</evidence>
<sequence length="72" mass="8223">MGGSKTRDGIENLLTMCVIENQRLEANADFAALGIDNGWKLRSWDDPLKIPVFFAFDGWYYLTADGRRTKRP</sequence>
<dbReference type="RefSeq" id="WP_139468035.1">
    <property type="nucleotide sequence ID" value="NZ_VDMQ01000003.1"/>
</dbReference>
<dbReference type="EMBL" id="VDMQ01000003">
    <property type="protein sequence ID" value="TNM55896.1"/>
    <property type="molecule type" value="Genomic_DNA"/>
</dbReference>
<evidence type="ECO:0000313" key="1">
    <source>
        <dbReference type="EMBL" id="TNM55896.1"/>
    </source>
</evidence>
<accession>A0A5C4X5K0</accession>
<comment type="caution">
    <text evidence="1">The sequence shown here is derived from an EMBL/GenBank/DDBJ whole genome shotgun (WGS) entry which is preliminary data.</text>
</comment>
<protein>
    <submittedName>
        <fullName evidence="1">Uncharacterized protein</fullName>
    </submittedName>
</protein>